<evidence type="ECO:0000313" key="2">
    <source>
        <dbReference type="Ensembl" id="ENSSRHP00000071649.1"/>
    </source>
</evidence>
<feature type="region of interest" description="Disordered" evidence="1">
    <location>
        <begin position="59"/>
        <end position="78"/>
    </location>
</feature>
<sequence>MQHHEERRTGDEDELQRPQTYVGHREEVVVANVMAARLSSVTRKVFLLVAPYLLRSYDEDHDPEKEDYGQPDTAECGGVLVDPTQETLKKSPIHGTRELKHNLYIYTKCISRTNKQT</sequence>
<feature type="compositionally biased region" description="Basic and acidic residues" evidence="1">
    <location>
        <begin position="1"/>
        <end position="10"/>
    </location>
</feature>
<feature type="compositionally biased region" description="Basic and acidic residues" evidence="1">
    <location>
        <begin position="59"/>
        <end position="68"/>
    </location>
</feature>
<dbReference type="AlphaFoldDB" id="A0A673L7U5"/>
<evidence type="ECO:0000256" key="1">
    <source>
        <dbReference type="SAM" id="MobiDB-lite"/>
    </source>
</evidence>
<dbReference type="Ensembl" id="ENSSRHT00000073607.1">
    <property type="protein sequence ID" value="ENSSRHP00000071649.1"/>
    <property type="gene ID" value="ENSSRHG00000035640.1"/>
</dbReference>
<dbReference type="Proteomes" id="UP000472270">
    <property type="component" value="Unassembled WGS sequence"/>
</dbReference>
<reference evidence="2" key="1">
    <citation type="submission" date="2025-08" db="UniProtKB">
        <authorList>
            <consortium name="Ensembl"/>
        </authorList>
    </citation>
    <scope>IDENTIFICATION</scope>
</reference>
<accession>A0A673L7U5</accession>
<keyword evidence="3" id="KW-1185">Reference proteome</keyword>
<protein>
    <submittedName>
        <fullName evidence="2">Uncharacterized protein</fullName>
    </submittedName>
</protein>
<organism evidence="2 3">
    <name type="scientific">Sinocyclocheilus rhinocerous</name>
    <dbReference type="NCBI Taxonomy" id="307959"/>
    <lineage>
        <taxon>Eukaryota</taxon>
        <taxon>Metazoa</taxon>
        <taxon>Chordata</taxon>
        <taxon>Craniata</taxon>
        <taxon>Vertebrata</taxon>
        <taxon>Euteleostomi</taxon>
        <taxon>Actinopterygii</taxon>
        <taxon>Neopterygii</taxon>
        <taxon>Teleostei</taxon>
        <taxon>Ostariophysi</taxon>
        <taxon>Cypriniformes</taxon>
        <taxon>Cyprinidae</taxon>
        <taxon>Cyprininae</taxon>
        <taxon>Sinocyclocheilus</taxon>
    </lineage>
</organism>
<evidence type="ECO:0000313" key="3">
    <source>
        <dbReference type="Proteomes" id="UP000472270"/>
    </source>
</evidence>
<name>A0A673L7U5_9TELE</name>
<reference evidence="2" key="2">
    <citation type="submission" date="2025-09" db="UniProtKB">
        <authorList>
            <consortium name="Ensembl"/>
        </authorList>
    </citation>
    <scope>IDENTIFICATION</scope>
</reference>
<proteinExistence type="predicted"/>
<feature type="region of interest" description="Disordered" evidence="1">
    <location>
        <begin position="1"/>
        <end position="22"/>
    </location>
</feature>